<proteinExistence type="predicted"/>
<sequence>MPDLPPRRCRGGGEDEDGGPTYLHDLLGPLTAMYALVVVSGSPEAEDGGTGSGGVAKAVSSCAAVAARLDHVSDTILVVRAACDESAPDGHSPSLTDGKVRTIDLVPVTDTTTTPVAIGCFGFRKGAMRSQDDPNTLAGCLRLRPGAVAILAVRPDMYLALIHRGGACCGAVELEAGLAMGELR</sequence>
<organism evidence="2">
    <name type="scientific">Trieres chinensis</name>
    <name type="common">Marine centric diatom</name>
    <name type="synonym">Odontella sinensis</name>
    <dbReference type="NCBI Taxonomy" id="1514140"/>
    <lineage>
        <taxon>Eukaryota</taxon>
        <taxon>Sar</taxon>
        <taxon>Stramenopiles</taxon>
        <taxon>Ochrophyta</taxon>
        <taxon>Bacillariophyta</taxon>
        <taxon>Mediophyceae</taxon>
        <taxon>Biddulphiophycidae</taxon>
        <taxon>Eupodiscales</taxon>
        <taxon>Parodontellaceae</taxon>
        <taxon>Trieres</taxon>
    </lineage>
</organism>
<evidence type="ECO:0000256" key="1">
    <source>
        <dbReference type="SAM" id="MobiDB-lite"/>
    </source>
</evidence>
<accession>A0A7S1Z6U7</accession>
<protein>
    <submittedName>
        <fullName evidence="2">Uncharacterized protein</fullName>
    </submittedName>
</protein>
<dbReference type="EMBL" id="HBGO01010017">
    <property type="protein sequence ID" value="CAD9330288.1"/>
    <property type="molecule type" value="Transcribed_RNA"/>
</dbReference>
<name>A0A7S1Z6U7_TRICV</name>
<gene>
    <name evidence="2" type="ORF">OSIN01602_LOCUS5553</name>
</gene>
<dbReference type="AlphaFoldDB" id="A0A7S1Z6U7"/>
<feature type="region of interest" description="Disordered" evidence="1">
    <location>
        <begin position="1"/>
        <end position="20"/>
    </location>
</feature>
<reference evidence="2" key="1">
    <citation type="submission" date="2021-01" db="EMBL/GenBank/DDBJ databases">
        <authorList>
            <person name="Corre E."/>
            <person name="Pelletier E."/>
            <person name="Niang G."/>
            <person name="Scheremetjew M."/>
            <person name="Finn R."/>
            <person name="Kale V."/>
            <person name="Holt S."/>
            <person name="Cochrane G."/>
            <person name="Meng A."/>
            <person name="Brown T."/>
            <person name="Cohen L."/>
        </authorList>
    </citation>
    <scope>NUCLEOTIDE SEQUENCE</scope>
    <source>
        <strain evidence="2">Grunow 1884</strain>
    </source>
</reference>
<evidence type="ECO:0000313" key="2">
    <source>
        <dbReference type="EMBL" id="CAD9330288.1"/>
    </source>
</evidence>